<dbReference type="Proteomes" id="UP000295215">
    <property type="component" value="Unassembled WGS sequence"/>
</dbReference>
<protein>
    <submittedName>
        <fullName evidence="4">Putative protease</fullName>
    </submittedName>
</protein>
<reference evidence="4 5" key="1">
    <citation type="submission" date="2019-03" db="EMBL/GenBank/DDBJ databases">
        <title>Genomic Encyclopedia of Archaeal and Bacterial Type Strains, Phase II (KMG-II): from individual species to whole genera.</title>
        <authorList>
            <person name="Goeker M."/>
        </authorList>
    </citation>
    <scope>NUCLEOTIDE SEQUENCE [LARGE SCALE GENOMIC DNA]</scope>
    <source>
        <strain evidence="4 5">DSM 28213</strain>
    </source>
</reference>
<evidence type="ECO:0000256" key="1">
    <source>
        <dbReference type="ARBA" id="ARBA00022670"/>
    </source>
</evidence>
<dbReference type="GO" id="GO:0006508">
    <property type="term" value="P:proteolysis"/>
    <property type="evidence" value="ECO:0007669"/>
    <property type="project" value="UniProtKB-KW"/>
</dbReference>
<proteinExistence type="inferred from homology"/>
<keyword evidence="1 4" id="KW-0645">Protease</keyword>
<comment type="similarity">
    <text evidence="3">Belongs to the peptidase U32 family.</text>
</comment>
<evidence type="ECO:0000256" key="3">
    <source>
        <dbReference type="ARBA" id="ARBA00038374"/>
    </source>
</evidence>
<organism evidence="4 5">
    <name type="scientific">Myroides indicus</name>
    <dbReference type="NCBI Taxonomy" id="1323422"/>
    <lineage>
        <taxon>Bacteria</taxon>
        <taxon>Pseudomonadati</taxon>
        <taxon>Bacteroidota</taxon>
        <taxon>Flavobacteriia</taxon>
        <taxon>Flavobacteriales</taxon>
        <taxon>Flavobacteriaceae</taxon>
        <taxon>Myroides</taxon>
    </lineage>
</organism>
<dbReference type="Pfam" id="PF01136">
    <property type="entry name" value="Peptidase_U32"/>
    <property type="match status" value="1"/>
</dbReference>
<dbReference type="PANTHER" id="PTHR30217">
    <property type="entry name" value="PEPTIDASE U32 FAMILY"/>
    <property type="match status" value="1"/>
</dbReference>
<accession>A0A4R7EV80</accession>
<dbReference type="InterPro" id="IPR001539">
    <property type="entry name" value="Peptidase_U32"/>
</dbReference>
<keyword evidence="5" id="KW-1185">Reference proteome</keyword>
<name>A0A4R7EV80_9FLAO</name>
<keyword evidence="2" id="KW-0378">Hydrolase</keyword>
<evidence type="ECO:0000256" key="2">
    <source>
        <dbReference type="ARBA" id="ARBA00022801"/>
    </source>
</evidence>
<comment type="caution">
    <text evidence="4">The sequence shown here is derived from an EMBL/GenBank/DDBJ whole genome shotgun (WGS) entry which is preliminary data.</text>
</comment>
<dbReference type="OrthoDB" id="9807498at2"/>
<dbReference type="EMBL" id="SOAG01000014">
    <property type="protein sequence ID" value="TDS57902.1"/>
    <property type="molecule type" value="Genomic_DNA"/>
</dbReference>
<dbReference type="InterPro" id="IPR051454">
    <property type="entry name" value="RNA/ubiquinone_mod_enzymes"/>
</dbReference>
<evidence type="ECO:0000313" key="4">
    <source>
        <dbReference type="EMBL" id="TDS57902.1"/>
    </source>
</evidence>
<dbReference type="PANTHER" id="PTHR30217:SF6">
    <property type="entry name" value="TRNA HYDROXYLATION PROTEIN P"/>
    <property type="match status" value="1"/>
</dbReference>
<dbReference type="AlphaFoldDB" id="A0A4R7EV80"/>
<dbReference type="PROSITE" id="PS01276">
    <property type="entry name" value="PEPTIDASE_U32"/>
    <property type="match status" value="1"/>
</dbReference>
<dbReference type="RefSeq" id="WP_133712652.1">
    <property type="nucleotide sequence ID" value="NZ_SOAG01000014.1"/>
</dbReference>
<evidence type="ECO:0000313" key="5">
    <source>
        <dbReference type="Proteomes" id="UP000295215"/>
    </source>
</evidence>
<gene>
    <name evidence="4" type="ORF">C8P70_11435</name>
</gene>
<dbReference type="GO" id="GO:0008233">
    <property type="term" value="F:peptidase activity"/>
    <property type="evidence" value="ECO:0007669"/>
    <property type="project" value="UniProtKB-KW"/>
</dbReference>
<sequence>MTVSGRIELMAPAGNFESLQAALDNGADSVYFGVDQLNMRARSTVNFSIDDLQEIAKRCQTKNVRTYLTVNTIIYDHDLSIVKTLLNKAKEAGLTAVIASDQAVIASARAIGLEVHISTQLNITNIETVRFYSLFADTIVLSRELSLRQVKKIAEAIEREQIKGPSGNLVEIEIFGHGALCMAVSGKCYLSLHSHNSSANRGACKQNCRKKYTVIDQESGFEIELDNEYMMSPKDLCTVDFLDQVIAAGAKVLKIEGRGRAPEYVATVIRTYRAAIDSVAEGNYTKDKVKEWMKALETVYNRGFWSGYYLGQKLGEWSDNPGSNATQKKVYVGKAIHYFQKAAVGEFKIEAYDIRVGDKILVTGSSTGAKEVIVDEMLVNEQAAERATKGDDCTIKLPFRVRMSDKLYKIVEAQ</sequence>